<keyword evidence="2 4" id="KW-0378">Hydrolase</keyword>
<dbReference type="NCBIfam" id="TIGR00010">
    <property type="entry name" value="YchF/TatD family DNA exonuclease"/>
    <property type="match status" value="1"/>
</dbReference>
<feature type="binding site" evidence="3">
    <location>
        <position position="8"/>
    </location>
    <ligand>
        <name>a divalent metal cation</name>
        <dbReference type="ChEBI" id="CHEBI:60240"/>
        <label>1</label>
    </ligand>
</feature>
<dbReference type="Proteomes" id="UP000824169">
    <property type="component" value="Unassembled WGS sequence"/>
</dbReference>
<evidence type="ECO:0000256" key="1">
    <source>
        <dbReference type="ARBA" id="ARBA00022723"/>
    </source>
</evidence>
<evidence type="ECO:0000313" key="4">
    <source>
        <dbReference type="EMBL" id="HIV25893.1"/>
    </source>
</evidence>
<dbReference type="GO" id="GO:0016788">
    <property type="term" value="F:hydrolase activity, acting on ester bonds"/>
    <property type="evidence" value="ECO:0007669"/>
    <property type="project" value="InterPro"/>
</dbReference>
<organism evidence="4 5">
    <name type="scientific">Candidatus Scatomonas pullistercoris</name>
    <dbReference type="NCBI Taxonomy" id="2840920"/>
    <lineage>
        <taxon>Bacteria</taxon>
        <taxon>Bacillati</taxon>
        <taxon>Bacillota</taxon>
        <taxon>Clostridia</taxon>
        <taxon>Lachnospirales</taxon>
        <taxon>Lachnospiraceae</taxon>
        <taxon>Lachnospiraceae incertae sedis</taxon>
        <taxon>Candidatus Scatomonas</taxon>
    </lineage>
</organism>
<dbReference type="AlphaFoldDB" id="A0A9D1P3F6"/>
<name>A0A9D1P3F6_9FIRM</name>
<dbReference type="Pfam" id="PF01026">
    <property type="entry name" value="TatD_DNase"/>
    <property type="match status" value="1"/>
</dbReference>
<dbReference type="PANTHER" id="PTHR46124">
    <property type="entry name" value="D-AMINOACYL-TRNA DEACYLASE"/>
    <property type="match status" value="1"/>
</dbReference>
<dbReference type="InterPro" id="IPR001130">
    <property type="entry name" value="TatD-like"/>
</dbReference>
<accession>A0A9D1P3F6</accession>
<feature type="binding site" evidence="3">
    <location>
        <position position="92"/>
    </location>
    <ligand>
        <name>a divalent metal cation</name>
        <dbReference type="ChEBI" id="CHEBI:60240"/>
        <label>1</label>
    </ligand>
</feature>
<evidence type="ECO:0000256" key="2">
    <source>
        <dbReference type="ARBA" id="ARBA00022801"/>
    </source>
</evidence>
<feature type="binding site" evidence="3">
    <location>
        <position position="155"/>
    </location>
    <ligand>
        <name>a divalent metal cation</name>
        <dbReference type="ChEBI" id="CHEBI:60240"/>
        <label>2</label>
    </ligand>
</feature>
<dbReference type="PANTHER" id="PTHR46124:SF2">
    <property type="entry name" value="D-AMINOACYL-TRNA DEACYLASE"/>
    <property type="match status" value="1"/>
</dbReference>
<feature type="binding site" evidence="3">
    <location>
        <position position="205"/>
    </location>
    <ligand>
        <name>a divalent metal cation</name>
        <dbReference type="ChEBI" id="CHEBI:60240"/>
        <label>1</label>
    </ligand>
</feature>
<evidence type="ECO:0000256" key="3">
    <source>
        <dbReference type="PIRSR" id="PIRSR005902-1"/>
    </source>
</evidence>
<feature type="binding site" evidence="3">
    <location>
        <position position="130"/>
    </location>
    <ligand>
        <name>a divalent metal cation</name>
        <dbReference type="ChEBI" id="CHEBI:60240"/>
        <label>2</label>
    </ligand>
</feature>
<keyword evidence="1 3" id="KW-0479">Metal-binding</keyword>
<gene>
    <name evidence="4" type="ORF">IAB71_09000</name>
</gene>
<feature type="binding site" evidence="3">
    <location>
        <position position="6"/>
    </location>
    <ligand>
        <name>a divalent metal cation</name>
        <dbReference type="ChEBI" id="CHEBI:60240"/>
        <label>1</label>
    </ligand>
</feature>
<sequence>MIFETHAHYDDEAFDSDREELLSSLPGKGIGTVINVCADVKSLDRTAELTEKYPFLYGAVGIHPDDVGSLNEDIFEKMRRMCRRPKTAAVGEIGLDYYWHKDAEHHALQKKWFARQMEMAREEGLPFIIHSREAAADTLEMVKELRGGEIGGVIHCFSYAREMAEEYLKMGLYLGIGGVLTFKNARKLKEVVEAAPLERLLLETDSPYLAPEPCRGRRNSSLNLPYVAEEIARLKGITPEEVIRITEENARKLFPKAAGVCGDKTV</sequence>
<reference evidence="4" key="2">
    <citation type="journal article" date="2021" name="PeerJ">
        <title>Extensive microbial diversity within the chicken gut microbiome revealed by metagenomics and culture.</title>
        <authorList>
            <person name="Gilroy R."/>
            <person name="Ravi A."/>
            <person name="Getino M."/>
            <person name="Pursley I."/>
            <person name="Horton D.L."/>
            <person name="Alikhan N.F."/>
            <person name="Baker D."/>
            <person name="Gharbi K."/>
            <person name="Hall N."/>
            <person name="Watson M."/>
            <person name="Adriaenssens E.M."/>
            <person name="Foster-Nyarko E."/>
            <person name="Jarju S."/>
            <person name="Secka A."/>
            <person name="Antonio M."/>
            <person name="Oren A."/>
            <person name="Chaudhuri R.R."/>
            <person name="La Ragione R."/>
            <person name="Hildebrand F."/>
            <person name="Pallen M.J."/>
        </authorList>
    </citation>
    <scope>NUCLEOTIDE SEQUENCE</scope>
    <source>
        <strain evidence="4">CHK188-20938</strain>
    </source>
</reference>
<reference evidence="4" key="1">
    <citation type="submission" date="2020-10" db="EMBL/GenBank/DDBJ databases">
        <authorList>
            <person name="Gilroy R."/>
        </authorList>
    </citation>
    <scope>NUCLEOTIDE SEQUENCE</scope>
    <source>
        <strain evidence="4">CHK188-20938</strain>
    </source>
</reference>
<dbReference type="PIRSF" id="PIRSF005902">
    <property type="entry name" value="DNase_TatD"/>
    <property type="match status" value="1"/>
</dbReference>
<dbReference type="SUPFAM" id="SSF51556">
    <property type="entry name" value="Metallo-dependent hydrolases"/>
    <property type="match status" value="1"/>
</dbReference>
<dbReference type="GO" id="GO:0046872">
    <property type="term" value="F:metal ion binding"/>
    <property type="evidence" value="ECO:0007669"/>
    <property type="project" value="UniProtKB-KW"/>
</dbReference>
<dbReference type="InterPro" id="IPR015991">
    <property type="entry name" value="TatD/YcfH-like"/>
</dbReference>
<dbReference type="EMBL" id="DVOO01000027">
    <property type="protein sequence ID" value="HIV25893.1"/>
    <property type="molecule type" value="Genomic_DNA"/>
</dbReference>
<dbReference type="GO" id="GO:0004536">
    <property type="term" value="F:DNA nuclease activity"/>
    <property type="evidence" value="ECO:0007669"/>
    <property type="project" value="InterPro"/>
</dbReference>
<proteinExistence type="predicted"/>
<dbReference type="InterPro" id="IPR032466">
    <property type="entry name" value="Metal_Hydrolase"/>
</dbReference>
<comment type="caution">
    <text evidence="4">The sequence shown here is derived from an EMBL/GenBank/DDBJ whole genome shotgun (WGS) entry which is preliminary data.</text>
</comment>
<dbReference type="CDD" id="cd01310">
    <property type="entry name" value="TatD_DNAse"/>
    <property type="match status" value="1"/>
</dbReference>
<protein>
    <submittedName>
        <fullName evidence="4">TatD family hydrolase</fullName>
    </submittedName>
</protein>
<dbReference type="FunFam" id="3.20.20.140:FF:000005">
    <property type="entry name" value="TatD family hydrolase"/>
    <property type="match status" value="1"/>
</dbReference>
<dbReference type="Gene3D" id="3.20.20.140">
    <property type="entry name" value="Metal-dependent hydrolases"/>
    <property type="match status" value="1"/>
</dbReference>
<evidence type="ECO:0000313" key="5">
    <source>
        <dbReference type="Proteomes" id="UP000824169"/>
    </source>
</evidence>